<name>A0ABY6GSR9_9GAMM</name>
<gene>
    <name evidence="2" type="ORF">NX720_23745</name>
</gene>
<dbReference type="EMBL" id="CP103300">
    <property type="protein sequence ID" value="UYM15801.1"/>
    <property type="molecule type" value="Genomic_DNA"/>
</dbReference>
<feature type="region of interest" description="Disordered" evidence="1">
    <location>
        <begin position="783"/>
        <end position="824"/>
    </location>
</feature>
<feature type="compositionally biased region" description="Polar residues" evidence="1">
    <location>
        <begin position="331"/>
        <end position="349"/>
    </location>
</feature>
<sequence length="1074" mass="123628">MSIFFSTILPHSFYNGFCRVTLPLLLFLPAPGLNASLQHFSHERPDPYLLFAPLLALSFRTYSSITHPPEQIPLKAFLQSSLIPTTVPPVRQADLRQQLSHLANKNREDTNIDQTRDTSKSLTLYSSVISGQYRIVLPQLDRDQLSIAAKIAESVLDHELRLILSVLSLSDISTLLYQPPASLTSAAGGGDGDGGDDNEWFREDFQPTDFIFFIYPQKQRTALQLTLKDILSNRLQHKLRLLNTLRRKLKYAEDDNLKKIYRDRIMVIQADCDDLESELRAYSDSDAVSCVPTYYSELNQPLAYYLTHLASVQPILPDELPGGVPKITQQTIKQQNDRPSQNQENTSNQKPDEHQPNEQDDHCDDKNDPPEKDNGPSTQTVEMSYIEKIEAFLDIPEEDFLEIDGPLKFQLFQNSGQSTDTKKRMMAKAVFKWLKNRNREEARKLFMQAYTLSQPEADNNFDPDDQVLAWLMMHKYKKLIDGTSEDAEADEQELHNYFRRPVEQANPEVMPLVIMYYSGELSGIRSSLDIEWYLALIDKFEICNRDYHSLYFFPVNFTALDRIRWTPLDDTAWSSLDLTSLDYEEARFYYFLIAFISEWKGNEVSIDKYQTVFSAAEYYQEGFELFKNLRTNYAPQAFSEKRCNFVIQLFENFAKKWSEQDSKISSASVYYQICAILERRKNKQYKKKDNAHKLKVLNWYQKAAELTPELWYRVFQEAQNIGITSRIIEAARQLHRLWLSRSPLIADYWEMRLKSFSGTGIKPRPETVQESESTLPDWVLAEASASDKATSPAGSKKARKSKKKKPVKTAKTTPTNQAQAENYDQGAETLVKTLSPMDTADLPAATIKVGKKQNNIADISRSDHQWQTKTSKKAIRPFERVYHKNWNEKVYGILKNVQASRNANNPKGEYNLYLELLKTTSNNMVGIERIWEEAGWLLLHQYDDVYATQAITEGLRAVALDTAFKAKDKYFLPAIASYLGLDEMNNMFSPEDFYKSVLFILNNEHFDSTSQKVEFINRLRCLASSVAHSFSLAVMASPRNKKLRELARGWYKAKSDLVTQEDTLTIIQQNLPDQ</sequence>
<organism evidence="2 3">
    <name type="scientific">Endozoicomonas euniceicola</name>
    <dbReference type="NCBI Taxonomy" id="1234143"/>
    <lineage>
        <taxon>Bacteria</taxon>
        <taxon>Pseudomonadati</taxon>
        <taxon>Pseudomonadota</taxon>
        <taxon>Gammaproteobacteria</taxon>
        <taxon>Oceanospirillales</taxon>
        <taxon>Endozoicomonadaceae</taxon>
        <taxon>Endozoicomonas</taxon>
    </lineage>
</organism>
<feature type="region of interest" description="Disordered" evidence="1">
    <location>
        <begin position="331"/>
        <end position="380"/>
    </location>
</feature>
<keyword evidence="3" id="KW-1185">Reference proteome</keyword>
<feature type="compositionally biased region" description="Basic residues" evidence="1">
    <location>
        <begin position="796"/>
        <end position="808"/>
    </location>
</feature>
<feature type="compositionally biased region" description="Basic and acidic residues" evidence="1">
    <location>
        <begin position="350"/>
        <end position="374"/>
    </location>
</feature>
<evidence type="ECO:0000256" key="1">
    <source>
        <dbReference type="SAM" id="MobiDB-lite"/>
    </source>
</evidence>
<protein>
    <submittedName>
        <fullName evidence="2">Uncharacterized protein</fullName>
    </submittedName>
</protein>
<reference evidence="2" key="1">
    <citation type="submission" date="2022-10" db="EMBL/GenBank/DDBJ databases">
        <title>Completed Genome Sequence of two octocoral isolated bacterium, Endozoicomonas euniceicola EF212T and Endozoicomonas gorgoniicola PS125T.</title>
        <authorList>
            <person name="Chiou Y.-J."/>
            <person name="Chen Y.-H."/>
        </authorList>
    </citation>
    <scope>NUCLEOTIDE SEQUENCE</scope>
    <source>
        <strain evidence="2">EF212</strain>
    </source>
</reference>
<evidence type="ECO:0000313" key="2">
    <source>
        <dbReference type="EMBL" id="UYM15801.1"/>
    </source>
</evidence>
<evidence type="ECO:0000313" key="3">
    <source>
        <dbReference type="Proteomes" id="UP001163255"/>
    </source>
</evidence>
<proteinExistence type="predicted"/>
<dbReference type="Proteomes" id="UP001163255">
    <property type="component" value="Chromosome"/>
</dbReference>
<dbReference type="RefSeq" id="WP_262597998.1">
    <property type="nucleotide sequence ID" value="NZ_CP103300.1"/>
</dbReference>
<accession>A0ABY6GSR9</accession>